<dbReference type="Proteomes" id="UP000760480">
    <property type="component" value="Unassembled WGS sequence"/>
</dbReference>
<sequence>MRSHIQEIDFPVRYGGEEFAIVFPYAEVEKSYCRC</sequence>
<evidence type="ECO:0000313" key="3">
    <source>
        <dbReference type="Proteomes" id="UP000760480"/>
    </source>
</evidence>
<evidence type="ECO:0000313" key="2">
    <source>
        <dbReference type="EMBL" id="NMQ19404.1"/>
    </source>
</evidence>
<dbReference type="EMBL" id="SPMZ01000026">
    <property type="protein sequence ID" value="NMQ19404.1"/>
    <property type="molecule type" value="Genomic_DNA"/>
</dbReference>
<protein>
    <recommendedName>
        <fullName evidence="1">GGDEF domain-containing protein</fullName>
    </recommendedName>
</protein>
<proteinExistence type="predicted"/>
<accession>A0ABX1TL77</accession>
<feature type="domain" description="GGDEF" evidence="1">
    <location>
        <begin position="1"/>
        <end position="35"/>
    </location>
</feature>
<name>A0ABX1TL77_9GAMM</name>
<reference evidence="2 3" key="1">
    <citation type="submission" date="2019-03" db="EMBL/GenBank/DDBJ databases">
        <title>Metabolic reconstructions from genomes of highly enriched 'Candidatus Accumulibacter' and 'Candidatus Competibacter' bioreactor populations.</title>
        <authorList>
            <person name="Annavajhala M.K."/>
            <person name="Welles L."/>
            <person name="Abbas B."/>
            <person name="Sorokin D."/>
            <person name="Park H."/>
            <person name="Van Loosdrecht M."/>
            <person name="Chandran K."/>
        </authorList>
    </citation>
    <scope>NUCLEOTIDE SEQUENCE [LARGE SCALE GENOMIC DNA]</scope>
    <source>
        <strain evidence="2 3">SBR_G</strain>
    </source>
</reference>
<comment type="caution">
    <text evidence="2">The sequence shown here is derived from an EMBL/GenBank/DDBJ whole genome shotgun (WGS) entry which is preliminary data.</text>
</comment>
<dbReference type="SUPFAM" id="SSF55073">
    <property type="entry name" value="Nucleotide cyclase"/>
    <property type="match status" value="1"/>
</dbReference>
<keyword evidence="3" id="KW-1185">Reference proteome</keyword>
<dbReference type="PROSITE" id="PS50887">
    <property type="entry name" value="GGDEF"/>
    <property type="match status" value="1"/>
</dbReference>
<dbReference type="InterPro" id="IPR000160">
    <property type="entry name" value="GGDEF_dom"/>
</dbReference>
<gene>
    <name evidence="2" type="ORF">E4P82_09485</name>
</gene>
<dbReference type="InterPro" id="IPR029787">
    <property type="entry name" value="Nucleotide_cyclase"/>
</dbReference>
<organism evidence="2 3">
    <name type="scientific">Candidatus Competibacter phosphatis</name>
    <dbReference type="NCBI Taxonomy" id="221280"/>
    <lineage>
        <taxon>Bacteria</taxon>
        <taxon>Pseudomonadati</taxon>
        <taxon>Pseudomonadota</taxon>
        <taxon>Gammaproteobacteria</taxon>
        <taxon>Candidatus Competibacteraceae</taxon>
        <taxon>Candidatus Competibacter</taxon>
    </lineage>
</organism>
<evidence type="ECO:0000259" key="1">
    <source>
        <dbReference type="PROSITE" id="PS50887"/>
    </source>
</evidence>